<dbReference type="InterPro" id="IPR025665">
    <property type="entry name" value="Beta-barrel_OMP_2"/>
</dbReference>
<dbReference type="GeneID" id="93102625"/>
<feature type="domain" description="Outer membrane protein beta-barrel" evidence="2">
    <location>
        <begin position="108"/>
        <end position="244"/>
    </location>
</feature>
<dbReference type="Pfam" id="PF13568">
    <property type="entry name" value="OMP_b-brl_2"/>
    <property type="match status" value="1"/>
</dbReference>
<dbReference type="EMBL" id="JACIES010000004">
    <property type="protein sequence ID" value="MBB4025966.1"/>
    <property type="molecule type" value="Genomic_DNA"/>
</dbReference>
<evidence type="ECO:0000313" key="4">
    <source>
        <dbReference type="Proteomes" id="UP000546007"/>
    </source>
</evidence>
<evidence type="ECO:0000259" key="2">
    <source>
        <dbReference type="Pfam" id="PF13568"/>
    </source>
</evidence>
<keyword evidence="1" id="KW-0732">Signal</keyword>
<dbReference type="Proteomes" id="UP000546007">
    <property type="component" value="Unassembled WGS sequence"/>
</dbReference>
<dbReference type="AlphaFoldDB" id="A0A7W6HVV9"/>
<feature type="signal peptide" evidence="1">
    <location>
        <begin position="1"/>
        <end position="20"/>
    </location>
</feature>
<protein>
    <recommendedName>
        <fullName evidence="2">Outer membrane protein beta-barrel domain-containing protein</fullName>
    </recommendedName>
</protein>
<proteinExistence type="predicted"/>
<name>A0A7W6HVV9_9BACT</name>
<gene>
    <name evidence="3" type="ORF">GGR14_001756</name>
</gene>
<keyword evidence="4" id="KW-1185">Reference proteome</keyword>
<dbReference type="RefSeq" id="WP_124315875.1">
    <property type="nucleotide sequence ID" value="NZ_AP028155.1"/>
</dbReference>
<accession>A0A7W6HVV9</accession>
<evidence type="ECO:0000313" key="3">
    <source>
        <dbReference type="EMBL" id="MBB4025966.1"/>
    </source>
</evidence>
<feature type="chain" id="PRO_5031550319" description="Outer membrane protein beta-barrel domain-containing protein" evidence="1">
    <location>
        <begin position="21"/>
        <end position="271"/>
    </location>
</feature>
<sequence>MKSIIITLTLLCSFSFFSQAEKTNQADTIKNVHLQEKREKGEVWKTQVLSNPLHSRVYQRSQNPRFRGHWSGFNLGFADFSVSNEQLDGAGDYLDLERKNSLVMQFNMFQYSMRLNKLNNIGLVTGLGLEYQRFRFANKNSIKRGDGGQIYPMEVENVKKSSFKNLYLTVPLIFEWQFPAKKYQRAYVAAGVMGGLRLHTKTKVVYKNENGDTRRMKNSGNYSMNPVKADAVVRVGYYKLALWGSYTITNMMEKNKAPEIHPYTIGFGVNF</sequence>
<comment type="caution">
    <text evidence="3">The sequence shown here is derived from an EMBL/GenBank/DDBJ whole genome shotgun (WGS) entry which is preliminary data.</text>
</comment>
<dbReference type="OrthoDB" id="1117977at2"/>
<reference evidence="3 4" key="1">
    <citation type="submission" date="2020-08" db="EMBL/GenBank/DDBJ databases">
        <title>Genomic Encyclopedia of Type Strains, Phase IV (KMG-IV): sequencing the most valuable type-strain genomes for metagenomic binning, comparative biology and taxonomic classification.</title>
        <authorList>
            <person name="Goeker M."/>
        </authorList>
    </citation>
    <scope>NUCLEOTIDE SEQUENCE [LARGE SCALE GENOMIC DNA]</scope>
    <source>
        <strain evidence="3 4">DSM 105721</strain>
    </source>
</reference>
<evidence type="ECO:0000256" key="1">
    <source>
        <dbReference type="SAM" id="SignalP"/>
    </source>
</evidence>
<organism evidence="3 4">
    <name type="scientific">Butyricimonas faecihominis</name>
    <dbReference type="NCBI Taxonomy" id="1472416"/>
    <lineage>
        <taxon>Bacteria</taxon>
        <taxon>Pseudomonadati</taxon>
        <taxon>Bacteroidota</taxon>
        <taxon>Bacteroidia</taxon>
        <taxon>Bacteroidales</taxon>
        <taxon>Odoribacteraceae</taxon>
        <taxon>Butyricimonas</taxon>
    </lineage>
</organism>